<organism evidence="3 4">
    <name type="scientific">Phyllosticta capitalensis</name>
    <dbReference type="NCBI Taxonomy" id="121624"/>
    <lineage>
        <taxon>Eukaryota</taxon>
        <taxon>Fungi</taxon>
        <taxon>Dikarya</taxon>
        <taxon>Ascomycota</taxon>
        <taxon>Pezizomycotina</taxon>
        <taxon>Dothideomycetes</taxon>
        <taxon>Dothideomycetes incertae sedis</taxon>
        <taxon>Botryosphaeriales</taxon>
        <taxon>Phyllostictaceae</taxon>
        <taxon>Phyllosticta</taxon>
    </lineage>
</organism>
<dbReference type="Proteomes" id="UP001492380">
    <property type="component" value="Unassembled WGS sequence"/>
</dbReference>
<name>A0ABR1YMJ9_9PEZI</name>
<sequence length="329" mass="36708">MSSLLSASKVLQTRHTYILYFLHRNTETRGMQNPAKRRCSDAAEHSASRDTVRRSAALEQSRDRTAAETPNSVARPGDKPAMQAASNGSATMREEIESNDQSSAKRNNASSVAKVHGHSCAGCRDGQGPCSLELIAIERRTNVAVGEMDASKRDNTTNLDAQAQFRQLDELFHEFRSEMENLGGSISQLQQDFESRQLDIHNLGSEIGNLGGSISDLDQDISELGNKITELGQILEKRDNLNAVIGKLRFEVKMQNNKHQDFEDRLDKLMNKINMKQDMEKSSLDKAFSNLIEDIDMLRHEFPELQDGSDGFGTIIAQARTFASQQLYD</sequence>
<protein>
    <submittedName>
        <fullName evidence="3">Uncharacterized protein</fullName>
    </submittedName>
</protein>
<accession>A0ABR1YMJ9</accession>
<dbReference type="Gene3D" id="1.10.287.1490">
    <property type="match status" value="1"/>
</dbReference>
<feature type="compositionally biased region" description="Polar residues" evidence="2">
    <location>
        <begin position="99"/>
        <end position="110"/>
    </location>
</feature>
<evidence type="ECO:0000313" key="4">
    <source>
        <dbReference type="Proteomes" id="UP001492380"/>
    </source>
</evidence>
<feature type="compositionally biased region" description="Basic and acidic residues" evidence="2">
    <location>
        <begin position="38"/>
        <end position="53"/>
    </location>
</feature>
<proteinExistence type="predicted"/>
<reference evidence="3 4" key="1">
    <citation type="submission" date="2024-04" db="EMBL/GenBank/DDBJ databases">
        <title>Phyllosticta paracitricarpa is synonymous to the EU quarantine fungus P. citricarpa based on phylogenomic analyses.</title>
        <authorList>
            <consortium name="Lawrence Berkeley National Laboratory"/>
            <person name="Van Ingen-Buijs V.A."/>
            <person name="Van Westerhoven A.C."/>
            <person name="Haridas S."/>
            <person name="Skiadas P."/>
            <person name="Martin F."/>
            <person name="Groenewald J.Z."/>
            <person name="Crous P.W."/>
            <person name="Seidl M.F."/>
        </authorList>
    </citation>
    <scope>NUCLEOTIDE SEQUENCE [LARGE SCALE GENOMIC DNA]</scope>
    <source>
        <strain evidence="3 4">CBS 123374</strain>
    </source>
</reference>
<evidence type="ECO:0000256" key="2">
    <source>
        <dbReference type="SAM" id="MobiDB-lite"/>
    </source>
</evidence>
<gene>
    <name evidence="3" type="ORF">HDK90DRAFT_466752</name>
</gene>
<feature type="region of interest" description="Disordered" evidence="2">
    <location>
        <begin position="30"/>
        <end position="110"/>
    </location>
</feature>
<keyword evidence="1" id="KW-0175">Coiled coil</keyword>
<feature type="coiled-coil region" evidence="1">
    <location>
        <begin position="252"/>
        <end position="279"/>
    </location>
</feature>
<comment type="caution">
    <text evidence="3">The sequence shown here is derived from an EMBL/GenBank/DDBJ whole genome shotgun (WGS) entry which is preliminary data.</text>
</comment>
<keyword evidence="4" id="KW-1185">Reference proteome</keyword>
<evidence type="ECO:0000313" key="3">
    <source>
        <dbReference type="EMBL" id="KAK8233732.1"/>
    </source>
</evidence>
<dbReference type="EMBL" id="JBBWRZ010000006">
    <property type="protein sequence ID" value="KAK8233732.1"/>
    <property type="molecule type" value="Genomic_DNA"/>
</dbReference>
<evidence type="ECO:0000256" key="1">
    <source>
        <dbReference type="SAM" id="Coils"/>
    </source>
</evidence>